<dbReference type="Pfam" id="PF13229">
    <property type="entry name" value="Beta_helix"/>
    <property type="match status" value="1"/>
</dbReference>
<gene>
    <name evidence="3" type="ORF">QR721_09140</name>
</gene>
<organism evidence="3 4">
    <name type="scientific">Aciduricibacillus chroicocephali</name>
    <dbReference type="NCBI Taxonomy" id="3054939"/>
    <lineage>
        <taxon>Bacteria</taxon>
        <taxon>Bacillati</taxon>
        <taxon>Bacillota</taxon>
        <taxon>Bacilli</taxon>
        <taxon>Bacillales</taxon>
        <taxon>Bacillaceae</taxon>
        <taxon>Aciduricibacillus</taxon>
    </lineage>
</organism>
<feature type="signal peptide" evidence="1">
    <location>
        <begin position="1"/>
        <end position="24"/>
    </location>
</feature>
<evidence type="ECO:0000313" key="3">
    <source>
        <dbReference type="EMBL" id="WLV23805.1"/>
    </source>
</evidence>
<dbReference type="RefSeq" id="WP_348026188.1">
    <property type="nucleotide sequence ID" value="NZ_CP129113.1"/>
</dbReference>
<protein>
    <submittedName>
        <fullName evidence="3">Right-handed parallel beta-helix repeat-containing protein</fullName>
    </submittedName>
</protein>
<dbReference type="SUPFAM" id="SSF51126">
    <property type="entry name" value="Pectin lyase-like"/>
    <property type="match status" value="1"/>
</dbReference>
<name>A0ABY9KSP4_9BACI</name>
<feature type="domain" description="Right handed beta helix" evidence="2">
    <location>
        <begin position="248"/>
        <end position="386"/>
    </location>
</feature>
<dbReference type="InterPro" id="IPR012334">
    <property type="entry name" value="Pectin_lyas_fold"/>
</dbReference>
<evidence type="ECO:0000313" key="4">
    <source>
        <dbReference type="Proteomes" id="UP001180087"/>
    </source>
</evidence>
<evidence type="ECO:0000259" key="2">
    <source>
        <dbReference type="Pfam" id="PF13229"/>
    </source>
</evidence>
<dbReference type="InterPro" id="IPR011050">
    <property type="entry name" value="Pectin_lyase_fold/virulence"/>
</dbReference>
<accession>A0ABY9KSP4</accession>
<proteinExistence type="predicted"/>
<dbReference type="Proteomes" id="UP001180087">
    <property type="component" value="Chromosome"/>
</dbReference>
<reference evidence="3" key="1">
    <citation type="submission" date="2023-06" db="EMBL/GenBank/DDBJ databases">
        <title>A Treasure from Seagulls: Isolation and Description of Aciduricobacillus qingdaonensis gen. nov., sp. nov., a Rare Obligately Uric Acid-utilizing Member in the Family Bacillaceae.</title>
        <authorList>
            <person name="Liu W."/>
            <person name="Wang B."/>
        </authorList>
    </citation>
    <scope>NUCLEOTIDE SEQUENCE</scope>
    <source>
        <strain evidence="3">44XB</strain>
    </source>
</reference>
<dbReference type="EMBL" id="CP129113">
    <property type="protein sequence ID" value="WLV23805.1"/>
    <property type="molecule type" value="Genomic_DNA"/>
</dbReference>
<dbReference type="Gene3D" id="2.160.20.10">
    <property type="entry name" value="Single-stranded right-handed beta-helix, Pectin lyase-like"/>
    <property type="match status" value="1"/>
</dbReference>
<feature type="chain" id="PRO_5045387664" evidence="1">
    <location>
        <begin position="25"/>
        <end position="406"/>
    </location>
</feature>
<dbReference type="InterPro" id="IPR006626">
    <property type="entry name" value="PbH1"/>
</dbReference>
<dbReference type="SMART" id="SM00710">
    <property type="entry name" value="PbH1"/>
    <property type="match status" value="5"/>
</dbReference>
<sequence length="406" mass="45693">MKLKQLAAFIALLMILSFTSPVHSVAAKTKPSYTISPSSKTYKNLMMNFSTYNQYTKHYYLLRSYLERLEKTGGGTLTLKKGTYTISNTLYVPSNVTIKLQSGAKLVKGMKTGTRQFGPSSSIFQFVRPAYAYKKGVYGGYNGVKNVSIIGTGTATIDMKYYKDGIAIIAGHNQNIKIQNITFQNMYSGHFIEIDATKNATISGNTFKNSKASPNKNKEAINIDTPDKLTKGWSQQWSKFDRTPNSLLLISKNTFENLDRAIGTHKYSGDKYHDRVTIKDNTIRNTRQDAIRLMNWSNAVIENNLIKDVTRGPNNDYRGILASGAINPTIRNNTFQNTARPAQFFPWKNSGPGSEYSVTYNKLNKANIEAFETNIVRNNTENFIRINTVYGQFDHNTTQFVNLIAK</sequence>
<dbReference type="InterPro" id="IPR039448">
    <property type="entry name" value="Beta_helix"/>
</dbReference>
<keyword evidence="1" id="KW-0732">Signal</keyword>
<evidence type="ECO:0000256" key="1">
    <source>
        <dbReference type="SAM" id="SignalP"/>
    </source>
</evidence>
<keyword evidence="4" id="KW-1185">Reference proteome</keyword>